<evidence type="ECO:0000256" key="1">
    <source>
        <dbReference type="ARBA" id="ARBA00023015"/>
    </source>
</evidence>
<dbReference type="SMART" id="SM00347">
    <property type="entry name" value="HTH_MARR"/>
    <property type="match status" value="1"/>
</dbReference>
<keyword evidence="1" id="KW-0805">Transcription regulation</keyword>
<dbReference type="PANTHER" id="PTHR42756:SF1">
    <property type="entry name" value="TRANSCRIPTIONAL REPRESSOR OF EMRAB OPERON"/>
    <property type="match status" value="1"/>
</dbReference>
<dbReference type="Pfam" id="PF12802">
    <property type="entry name" value="MarR_2"/>
    <property type="match status" value="1"/>
</dbReference>
<feature type="domain" description="HTH marR-type" evidence="5">
    <location>
        <begin position="1"/>
        <end position="124"/>
    </location>
</feature>
<organism evidence="6 7">
    <name type="scientific">Antrihabitans stalactiti</name>
    <dbReference type="NCBI Taxonomy" id="2584121"/>
    <lineage>
        <taxon>Bacteria</taxon>
        <taxon>Bacillati</taxon>
        <taxon>Actinomycetota</taxon>
        <taxon>Actinomycetes</taxon>
        <taxon>Mycobacteriales</taxon>
        <taxon>Nocardiaceae</taxon>
        <taxon>Antrihabitans</taxon>
    </lineage>
</organism>
<dbReference type="GO" id="GO:0003677">
    <property type="term" value="F:DNA binding"/>
    <property type="evidence" value="ECO:0007669"/>
    <property type="project" value="UniProtKB-KW"/>
</dbReference>
<dbReference type="InterPro" id="IPR036390">
    <property type="entry name" value="WH_DNA-bd_sf"/>
</dbReference>
<proteinExistence type="predicted"/>
<evidence type="ECO:0000256" key="2">
    <source>
        <dbReference type="ARBA" id="ARBA00023125"/>
    </source>
</evidence>
<protein>
    <submittedName>
        <fullName evidence="6">MarR family transcriptional regulator</fullName>
    </submittedName>
</protein>
<dbReference type="AlphaFoldDB" id="A0A848K9K8"/>
<dbReference type="PANTHER" id="PTHR42756">
    <property type="entry name" value="TRANSCRIPTIONAL REGULATOR, MARR"/>
    <property type="match status" value="1"/>
</dbReference>
<dbReference type="Gene3D" id="1.10.10.10">
    <property type="entry name" value="Winged helix-like DNA-binding domain superfamily/Winged helix DNA-binding domain"/>
    <property type="match status" value="1"/>
</dbReference>
<dbReference type="EMBL" id="VCQU01000003">
    <property type="protein sequence ID" value="NMN95595.1"/>
    <property type="molecule type" value="Genomic_DNA"/>
</dbReference>
<evidence type="ECO:0000259" key="5">
    <source>
        <dbReference type="PROSITE" id="PS50995"/>
    </source>
</evidence>
<gene>
    <name evidence="6" type="ORF">FGL95_11180</name>
</gene>
<dbReference type="PRINTS" id="PR00598">
    <property type="entry name" value="HTHMARR"/>
</dbReference>
<feature type="region of interest" description="Disordered" evidence="4">
    <location>
        <begin position="125"/>
        <end position="150"/>
    </location>
</feature>
<dbReference type="InterPro" id="IPR036388">
    <property type="entry name" value="WH-like_DNA-bd_sf"/>
</dbReference>
<sequence>MLMRDYKAHVEPTLADLPRGARGYQLLYTVVRKQIRTQVQLADYLGIDRSVIPYVVDDLVEAGLVDRRPDANDRRIRTVVATDEGIETLQRHEAAVAHAEQTFLSALDTADQQLFRSLLSRVARQARDHSRPDSGAGDTRRKAARSTPTD</sequence>
<keyword evidence="3" id="KW-0804">Transcription</keyword>
<name>A0A848K9K8_9NOCA</name>
<accession>A0A848K9K8</accession>
<evidence type="ECO:0000313" key="6">
    <source>
        <dbReference type="EMBL" id="NMN95595.1"/>
    </source>
</evidence>
<reference evidence="6 7" key="2">
    <citation type="submission" date="2020-06" db="EMBL/GenBank/DDBJ databases">
        <title>Antribacter stalactiti gen. nov., sp. nov., a new member of the family Nacardiaceae isolated from a cave.</title>
        <authorList>
            <person name="Kim I.S."/>
        </authorList>
    </citation>
    <scope>NUCLEOTIDE SEQUENCE [LARGE SCALE GENOMIC DNA]</scope>
    <source>
        <strain evidence="6 7">YC2-7</strain>
    </source>
</reference>
<keyword evidence="7" id="KW-1185">Reference proteome</keyword>
<dbReference type="SUPFAM" id="SSF46785">
    <property type="entry name" value="Winged helix' DNA-binding domain"/>
    <property type="match status" value="1"/>
</dbReference>
<evidence type="ECO:0000256" key="4">
    <source>
        <dbReference type="SAM" id="MobiDB-lite"/>
    </source>
</evidence>
<dbReference type="Proteomes" id="UP000535543">
    <property type="component" value="Unassembled WGS sequence"/>
</dbReference>
<comment type="caution">
    <text evidence="6">The sequence shown here is derived from an EMBL/GenBank/DDBJ whole genome shotgun (WGS) entry which is preliminary data.</text>
</comment>
<dbReference type="GO" id="GO:0003700">
    <property type="term" value="F:DNA-binding transcription factor activity"/>
    <property type="evidence" value="ECO:0007669"/>
    <property type="project" value="InterPro"/>
</dbReference>
<evidence type="ECO:0000313" key="7">
    <source>
        <dbReference type="Proteomes" id="UP000535543"/>
    </source>
</evidence>
<dbReference type="PROSITE" id="PS50995">
    <property type="entry name" value="HTH_MARR_2"/>
    <property type="match status" value="1"/>
</dbReference>
<keyword evidence="2" id="KW-0238">DNA-binding</keyword>
<evidence type="ECO:0000256" key="3">
    <source>
        <dbReference type="ARBA" id="ARBA00023163"/>
    </source>
</evidence>
<dbReference type="InterPro" id="IPR000835">
    <property type="entry name" value="HTH_MarR-typ"/>
</dbReference>
<reference evidence="6 7" key="1">
    <citation type="submission" date="2019-05" db="EMBL/GenBank/DDBJ databases">
        <authorList>
            <person name="Lee S.D."/>
        </authorList>
    </citation>
    <scope>NUCLEOTIDE SEQUENCE [LARGE SCALE GENOMIC DNA]</scope>
    <source>
        <strain evidence="6 7">YC2-7</strain>
    </source>
</reference>